<accession>A0ABS1RUK7</accession>
<keyword evidence="2" id="KW-0732">Signal</keyword>
<feature type="region of interest" description="Disordered" evidence="1">
    <location>
        <begin position="148"/>
        <end position="189"/>
    </location>
</feature>
<evidence type="ECO:0000259" key="3">
    <source>
        <dbReference type="Pfam" id="PF05239"/>
    </source>
</evidence>
<evidence type="ECO:0000256" key="1">
    <source>
        <dbReference type="SAM" id="MobiDB-lite"/>
    </source>
</evidence>
<feature type="domain" description="PRC-barrel" evidence="3">
    <location>
        <begin position="199"/>
        <end position="254"/>
    </location>
</feature>
<dbReference type="PANTHER" id="PTHR36505:SF1">
    <property type="entry name" value="BLR1072 PROTEIN"/>
    <property type="match status" value="1"/>
</dbReference>
<dbReference type="RefSeq" id="WP_075789528.1">
    <property type="nucleotide sequence ID" value="NZ_JAESJJ010000017.1"/>
</dbReference>
<dbReference type="PANTHER" id="PTHR36505">
    <property type="entry name" value="BLR1072 PROTEIN"/>
    <property type="match status" value="1"/>
</dbReference>
<proteinExistence type="predicted"/>
<organism evidence="4 5">
    <name type="scientific">Rhodovulum sulfidophilum</name>
    <name type="common">Rhodobacter sulfidophilus</name>
    <dbReference type="NCBI Taxonomy" id="35806"/>
    <lineage>
        <taxon>Bacteria</taxon>
        <taxon>Pseudomonadati</taxon>
        <taxon>Pseudomonadota</taxon>
        <taxon>Alphaproteobacteria</taxon>
        <taxon>Rhodobacterales</taxon>
        <taxon>Paracoccaceae</taxon>
        <taxon>Rhodovulum</taxon>
    </lineage>
</organism>
<evidence type="ECO:0000256" key="2">
    <source>
        <dbReference type="SAM" id="SignalP"/>
    </source>
</evidence>
<evidence type="ECO:0000313" key="4">
    <source>
        <dbReference type="EMBL" id="MBL3609745.1"/>
    </source>
</evidence>
<dbReference type="InterPro" id="IPR011033">
    <property type="entry name" value="PRC_barrel-like_sf"/>
</dbReference>
<dbReference type="Gene3D" id="2.30.30.240">
    <property type="entry name" value="PRC-barrel domain"/>
    <property type="match status" value="2"/>
</dbReference>
<gene>
    <name evidence="4" type="ORF">JMM60_13195</name>
</gene>
<dbReference type="SUPFAM" id="SSF50346">
    <property type="entry name" value="PRC-barrel domain"/>
    <property type="match status" value="2"/>
</dbReference>
<sequence length="285" mass="29827">MKRILATTALATLVAMPVLAQSQGAASAPDVEVAGQSMSADTLIGKRIYVATGEADGLSMTDLTDAPDSWEDVGEIGDVYIDDSGTVNAVIADIGGFLGMGEREVALQMDSLEFAPDSDDQGEYFVLFQGDPSTLEGKEAYDRTAMDTEGDFLGSGNQHASSESRIEPGAEGSDMAAAGDTDDSMNLGTPLTESERAELTAEDLQGHTLIGANGERIGKIGQLLVTDDGRIDKVIVDVGGFLGIGSKQVQLAYGELELSHDEDGALKVSTVQTKDTLKSLPEWTG</sequence>
<dbReference type="Proteomes" id="UP000604473">
    <property type="component" value="Unassembled WGS sequence"/>
</dbReference>
<comment type="caution">
    <text evidence="4">The sequence shown here is derived from an EMBL/GenBank/DDBJ whole genome shotgun (WGS) entry which is preliminary data.</text>
</comment>
<feature type="domain" description="PRC-barrel" evidence="3">
    <location>
        <begin position="40"/>
        <end position="119"/>
    </location>
</feature>
<feature type="chain" id="PRO_5047446907" evidence="2">
    <location>
        <begin position="21"/>
        <end position="285"/>
    </location>
</feature>
<evidence type="ECO:0000313" key="5">
    <source>
        <dbReference type="Proteomes" id="UP000604473"/>
    </source>
</evidence>
<feature type="signal peptide" evidence="2">
    <location>
        <begin position="1"/>
        <end position="20"/>
    </location>
</feature>
<reference evidence="4 5" key="1">
    <citation type="submission" date="2021-01" db="EMBL/GenBank/DDBJ databases">
        <title>Draft genomes of Rhodovulum sulfidophilum.</title>
        <authorList>
            <person name="Guzman M.S."/>
        </authorList>
    </citation>
    <scope>NUCLEOTIDE SEQUENCE [LARGE SCALE GENOMIC DNA]</scope>
    <source>
        <strain evidence="4 5">AB35</strain>
    </source>
</reference>
<keyword evidence="5" id="KW-1185">Reference proteome</keyword>
<dbReference type="InterPro" id="IPR027275">
    <property type="entry name" value="PRC-brl_dom"/>
</dbReference>
<name>A0ABS1RUK7_RHOSU</name>
<dbReference type="EMBL" id="JAESJJ010000017">
    <property type="protein sequence ID" value="MBL3609745.1"/>
    <property type="molecule type" value="Genomic_DNA"/>
</dbReference>
<protein>
    <submittedName>
        <fullName evidence="4">PRC-barrel domain-containing protein</fullName>
    </submittedName>
</protein>
<dbReference type="Pfam" id="PF05239">
    <property type="entry name" value="PRC"/>
    <property type="match status" value="2"/>
</dbReference>